<organism evidence="2 3">
    <name type="scientific">Cladophialophora immunda</name>
    <dbReference type="NCBI Taxonomy" id="569365"/>
    <lineage>
        <taxon>Eukaryota</taxon>
        <taxon>Fungi</taxon>
        <taxon>Dikarya</taxon>
        <taxon>Ascomycota</taxon>
        <taxon>Pezizomycotina</taxon>
        <taxon>Eurotiomycetes</taxon>
        <taxon>Chaetothyriomycetidae</taxon>
        <taxon>Chaetothyriales</taxon>
        <taxon>Herpotrichiellaceae</taxon>
        <taxon>Cladophialophora</taxon>
    </lineage>
</organism>
<evidence type="ECO:0000256" key="1">
    <source>
        <dbReference type="SAM" id="SignalP"/>
    </source>
</evidence>
<dbReference type="AlphaFoldDB" id="A0A0D2A3P1"/>
<protein>
    <submittedName>
        <fullName evidence="2">Uncharacterized protein</fullName>
    </submittedName>
</protein>
<dbReference type="VEuPathDB" id="FungiDB:PV07_01658"/>
<feature type="chain" id="PRO_5002238230" evidence="1">
    <location>
        <begin position="20"/>
        <end position="88"/>
    </location>
</feature>
<dbReference type="Proteomes" id="UP000054466">
    <property type="component" value="Unassembled WGS sequence"/>
</dbReference>
<dbReference type="GeneID" id="27340852"/>
<dbReference type="RefSeq" id="XP_016255132.1">
    <property type="nucleotide sequence ID" value="XM_016388204.1"/>
</dbReference>
<sequence length="88" mass="8882">MKAQLLLALLPFVANLANAGPIADPSPLEPEVLNNLAERQGGLIGGVIDGLLGSLGATTGLLLTGVGAYEVVVEGFVANITRTLGVFV</sequence>
<dbReference type="HOGENOM" id="CLU_2468876_0_0_1"/>
<name>A0A0D2A3P1_9EURO</name>
<reference evidence="2 3" key="1">
    <citation type="submission" date="2015-01" db="EMBL/GenBank/DDBJ databases">
        <title>The Genome Sequence of Cladophialophora immunda CBS83496.</title>
        <authorList>
            <consortium name="The Broad Institute Genomics Platform"/>
            <person name="Cuomo C."/>
            <person name="de Hoog S."/>
            <person name="Gorbushina A."/>
            <person name="Stielow B."/>
            <person name="Teixiera M."/>
            <person name="Abouelleil A."/>
            <person name="Chapman S.B."/>
            <person name="Priest M."/>
            <person name="Young S.K."/>
            <person name="Wortman J."/>
            <person name="Nusbaum C."/>
            <person name="Birren B."/>
        </authorList>
    </citation>
    <scope>NUCLEOTIDE SEQUENCE [LARGE SCALE GENOMIC DNA]</scope>
    <source>
        <strain evidence="2 3">CBS 83496</strain>
    </source>
</reference>
<dbReference type="EMBL" id="KN847040">
    <property type="protein sequence ID" value="KIW34916.1"/>
    <property type="molecule type" value="Genomic_DNA"/>
</dbReference>
<accession>A0A0D2A3P1</accession>
<keyword evidence="1" id="KW-0732">Signal</keyword>
<feature type="signal peptide" evidence="1">
    <location>
        <begin position="1"/>
        <end position="19"/>
    </location>
</feature>
<evidence type="ECO:0000313" key="3">
    <source>
        <dbReference type="Proteomes" id="UP000054466"/>
    </source>
</evidence>
<gene>
    <name evidence="2" type="ORF">PV07_01658</name>
</gene>
<evidence type="ECO:0000313" key="2">
    <source>
        <dbReference type="EMBL" id="KIW34916.1"/>
    </source>
</evidence>
<proteinExistence type="predicted"/>
<keyword evidence="3" id="KW-1185">Reference proteome</keyword>